<dbReference type="AlphaFoldDB" id="A0A652NE28"/>
<evidence type="ECO:0000256" key="1">
    <source>
        <dbReference type="ARBA" id="ARBA00009080"/>
    </source>
</evidence>
<dbReference type="GO" id="GO:0016491">
    <property type="term" value="F:oxidoreductase activity"/>
    <property type="evidence" value="ECO:0007669"/>
    <property type="project" value="UniProtKB-KW"/>
</dbReference>
<dbReference type="Pfam" id="PF03446">
    <property type="entry name" value="NAD_binding_2"/>
    <property type="match status" value="1"/>
</dbReference>
<protein>
    <submittedName>
        <fullName evidence="7">NAD(P)-dependent oxidoreductase</fullName>
    </submittedName>
</protein>
<dbReference type="EMBL" id="SDGY01000007">
    <property type="protein sequence ID" value="TYC46140.1"/>
    <property type="molecule type" value="Genomic_DNA"/>
</dbReference>
<gene>
    <name evidence="7" type="ORF">ESZ47_08245</name>
</gene>
<dbReference type="InterPro" id="IPR008927">
    <property type="entry name" value="6-PGluconate_DH-like_C_sf"/>
</dbReference>
<dbReference type="GO" id="GO:0051287">
    <property type="term" value="F:NAD binding"/>
    <property type="evidence" value="ECO:0007669"/>
    <property type="project" value="InterPro"/>
</dbReference>
<evidence type="ECO:0000313" key="7">
    <source>
        <dbReference type="EMBL" id="TYC46140.1"/>
    </source>
</evidence>
<dbReference type="InterPro" id="IPR036291">
    <property type="entry name" value="NAD(P)-bd_dom_sf"/>
</dbReference>
<comment type="similarity">
    <text evidence="1">Belongs to the HIBADH-related family.</text>
</comment>
<dbReference type="PANTHER" id="PTHR43060">
    <property type="entry name" value="3-HYDROXYISOBUTYRATE DEHYDROGENASE-LIKE 1, MITOCHONDRIAL-RELATED"/>
    <property type="match status" value="1"/>
</dbReference>
<dbReference type="GO" id="GO:0050661">
    <property type="term" value="F:NADP binding"/>
    <property type="evidence" value="ECO:0007669"/>
    <property type="project" value="InterPro"/>
</dbReference>
<dbReference type="Gene3D" id="1.10.1040.10">
    <property type="entry name" value="N-(1-d-carboxylethyl)-l-norvaline Dehydrogenase, domain 2"/>
    <property type="match status" value="1"/>
</dbReference>
<evidence type="ECO:0000259" key="5">
    <source>
        <dbReference type="Pfam" id="PF03446"/>
    </source>
</evidence>
<dbReference type="InterPro" id="IPR015815">
    <property type="entry name" value="HIBADH-related"/>
</dbReference>
<keyword evidence="8" id="KW-1185">Reference proteome</keyword>
<accession>A0A652NE28</accession>
<proteinExistence type="inferred from homology"/>
<dbReference type="RefSeq" id="WP_148606493.1">
    <property type="nucleotide sequence ID" value="NZ_BSUV01000001.1"/>
</dbReference>
<evidence type="ECO:0000256" key="2">
    <source>
        <dbReference type="ARBA" id="ARBA00023002"/>
    </source>
</evidence>
<evidence type="ECO:0000256" key="4">
    <source>
        <dbReference type="PIRSR" id="PIRSR000103-1"/>
    </source>
</evidence>
<dbReference type="Pfam" id="PF14833">
    <property type="entry name" value="NAD_binding_11"/>
    <property type="match status" value="1"/>
</dbReference>
<comment type="caution">
    <text evidence="7">The sequence shown here is derived from an EMBL/GenBank/DDBJ whole genome shotgun (WGS) entry which is preliminary data.</text>
</comment>
<feature type="domain" description="6-phosphogluconate dehydrogenase NADP-binding" evidence="5">
    <location>
        <begin position="2"/>
        <end position="161"/>
    </location>
</feature>
<keyword evidence="3" id="KW-0520">NAD</keyword>
<reference evidence="7 8" key="1">
    <citation type="submission" date="2019-01" db="EMBL/GenBank/DDBJ databases">
        <title>Leuconostoc litchii sp. nov., a novel lactic acid bacterium isolated from lychee.</title>
        <authorList>
            <person name="Wang L.-T."/>
        </authorList>
    </citation>
    <scope>NUCLEOTIDE SEQUENCE [LARGE SCALE GENOMIC DNA]</scope>
    <source>
        <strain evidence="7 8">MB7</strain>
    </source>
</reference>
<feature type="active site" evidence="4">
    <location>
        <position position="170"/>
    </location>
</feature>
<keyword evidence="2" id="KW-0560">Oxidoreductase</keyword>
<dbReference type="Proteomes" id="UP000442244">
    <property type="component" value="Unassembled WGS sequence"/>
</dbReference>
<dbReference type="InterPro" id="IPR029154">
    <property type="entry name" value="HIBADH-like_NADP-bd"/>
</dbReference>
<dbReference type="Gene3D" id="3.40.50.720">
    <property type="entry name" value="NAD(P)-binding Rossmann-like Domain"/>
    <property type="match status" value="1"/>
</dbReference>
<dbReference type="OrthoDB" id="9786703at2"/>
<evidence type="ECO:0000313" key="8">
    <source>
        <dbReference type="Proteomes" id="UP000442244"/>
    </source>
</evidence>
<feature type="domain" description="3-hydroxyisobutyrate dehydrogenase-like NAD-binding" evidence="6">
    <location>
        <begin position="164"/>
        <end position="282"/>
    </location>
</feature>
<dbReference type="SUPFAM" id="SSF48179">
    <property type="entry name" value="6-phosphogluconate dehydrogenase C-terminal domain-like"/>
    <property type="match status" value="1"/>
</dbReference>
<dbReference type="PIRSF" id="PIRSF000103">
    <property type="entry name" value="HIBADH"/>
    <property type="match status" value="1"/>
</dbReference>
<organism evidence="7 8">
    <name type="scientific">Leuconostoc litchii</name>
    <dbReference type="NCBI Taxonomy" id="1981069"/>
    <lineage>
        <taxon>Bacteria</taxon>
        <taxon>Bacillati</taxon>
        <taxon>Bacillota</taxon>
        <taxon>Bacilli</taxon>
        <taxon>Lactobacillales</taxon>
        <taxon>Lactobacillaceae</taxon>
        <taxon>Leuconostoc</taxon>
    </lineage>
</organism>
<sequence length="287" mass="30851">MNIGFIGTGVMGTGIINNLLRAGYHVTVFNRTKNKANEVLVNGAVWKDTPAEVARNSDVTFTMVGYPKDVEEVWVGENGVFSGAQTGAILVDMTTSTPRLAEQLAQTGTDLGFQVLDAPVSGGDIGAKNGTLTIMVGGEQSVLDEIKPVLSIMGQQIVLAGSAGKGQHMKMSNNIGVAATVVTMAESLVYAKAAGLDLESAYNVWRKGAAESWSVDNYIPRIFQEDYTPGFYVKHLLKDLRIALDAAKEMDIELPNAQLAEQLFDKLNQKHGDEGVQAIVKLWASFE</sequence>
<name>A0A652NE28_9LACO</name>
<dbReference type="InterPro" id="IPR013328">
    <property type="entry name" value="6PGD_dom2"/>
</dbReference>
<evidence type="ECO:0000256" key="3">
    <source>
        <dbReference type="ARBA" id="ARBA00023027"/>
    </source>
</evidence>
<evidence type="ECO:0000259" key="6">
    <source>
        <dbReference type="Pfam" id="PF14833"/>
    </source>
</evidence>
<dbReference type="InterPro" id="IPR006115">
    <property type="entry name" value="6PGDH_NADP-bd"/>
</dbReference>
<dbReference type="PANTHER" id="PTHR43060:SF15">
    <property type="entry name" value="3-HYDROXYISOBUTYRATE DEHYDROGENASE-LIKE 1, MITOCHONDRIAL-RELATED"/>
    <property type="match status" value="1"/>
</dbReference>
<dbReference type="SUPFAM" id="SSF51735">
    <property type="entry name" value="NAD(P)-binding Rossmann-fold domains"/>
    <property type="match status" value="1"/>
</dbReference>